<dbReference type="AlphaFoldDB" id="A0A6A5BXY5"/>
<dbReference type="PANTHER" id="PTHR42071">
    <property type="entry name" value="PROTOGLOBIN DOMAIN-CONTAINING PROTEIN"/>
    <property type="match status" value="1"/>
</dbReference>
<name>A0A6A5BXY5_NAEFO</name>
<dbReference type="VEuPathDB" id="AmoebaDB:NfTy_053440"/>
<sequence length="298" mass="33492">MKPTTTTISTENPPPQTLHPQQLESDLSYRLKYLTRFIGFSREDTTLIHQSTPIIAPLIPTVTELVYDKLFSFSITKQVFAEYALKKPFTLLEGKGLDHKKGEQLKFRKDMLGKYLIKLITCDYENVNFLKYLDYIGKLHTSKAGKPNIVVDYIHCNTLFGFVSEIISNAILEAPNLTFSTKFKTIRAFNKLFWIQNDLFSRHYQQEEQKNPSCSIQQHQLDLSMSEGNLESHVHSSSSSSFSPSIATSCALGLSGSVSTSTAALLDHQDGMQKNESCRRVMVDLHATVQSGNGSPSL</sequence>
<dbReference type="GO" id="GO:0020037">
    <property type="term" value="F:heme binding"/>
    <property type="evidence" value="ECO:0007669"/>
    <property type="project" value="InterPro"/>
</dbReference>
<gene>
    <name evidence="3" type="ORF">FDP41_001517</name>
</gene>
<evidence type="ECO:0000256" key="1">
    <source>
        <dbReference type="SAM" id="MobiDB-lite"/>
    </source>
</evidence>
<dbReference type="Proteomes" id="UP000444721">
    <property type="component" value="Unassembled WGS sequence"/>
</dbReference>
<dbReference type="OrthoDB" id="10027058at2759"/>
<dbReference type="PANTHER" id="PTHR42071:SF1">
    <property type="entry name" value="GLOBIN-SENSOR DOMAIN-CONTAINING PROTEIN"/>
    <property type="match status" value="1"/>
</dbReference>
<dbReference type="Pfam" id="PF11563">
    <property type="entry name" value="Protoglobin"/>
    <property type="match status" value="1"/>
</dbReference>
<evidence type="ECO:0000313" key="3">
    <source>
        <dbReference type="EMBL" id="KAF0979174.1"/>
    </source>
</evidence>
<organism evidence="3 4">
    <name type="scientific">Naegleria fowleri</name>
    <name type="common">Brain eating amoeba</name>
    <dbReference type="NCBI Taxonomy" id="5763"/>
    <lineage>
        <taxon>Eukaryota</taxon>
        <taxon>Discoba</taxon>
        <taxon>Heterolobosea</taxon>
        <taxon>Tetramitia</taxon>
        <taxon>Eutetramitia</taxon>
        <taxon>Vahlkampfiidae</taxon>
        <taxon>Naegleria</taxon>
    </lineage>
</organism>
<dbReference type="EMBL" id="VFQX01000027">
    <property type="protein sequence ID" value="KAF0979174.1"/>
    <property type="molecule type" value="Genomic_DNA"/>
</dbReference>
<feature type="region of interest" description="Disordered" evidence="1">
    <location>
        <begin position="1"/>
        <end position="20"/>
    </location>
</feature>
<feature type="domain" description="Globin-sensor" evidence="2">
    <location>
        <begin position="29"/>
        <end position="209"/>
    </location>
</feature>
<dbReference type="VEuPathDB" id="AmoebaDB:NF0108720"/>
<protein>
    <recommendedName>
        <fullName evidence="2">Globin-sensor domain-containing protein</fullName>
    </recommendedName>
</protein>
<comment type="caution">
    <text evidence="3">The sequence shown here is derived from an EMBL/GenBank/DDBJ whole genome shotgun (WGS) entry which is preliminary data.</text>
</comment>
<feature type="compositionally biased region" description="Polar residues" evidence="1">
    <location>
        <begin position="1"/>
        <end position="11"/>
    </location>
</feature>
<dbReference type="GeneID" id="68108735"/>
<evidence type="ECO:0000259" key="2">
    <source>
        <dbReference type="Pfam" id="PF11563"/>
    </source>
</evidence>
<evidence type="ECO:0000313" key="4">
    <source>
        <dbReference type="Proteomes" id="UP000444721"/>
    </source>
</evidence>
<dbReference type="Gene3D" id="1.10.490.10">
    <property type="entry name" value="Globins"/>
    <property type="match status" value="1"/>
</dbReference>
<dbReference type="GO" id="GO:0019825">
    <property type="term" value="F:oxygen binding"/>
    <property type="evidence" value="ECO:0007669"/>
    <property type="project" value="InterPro"/>
</dbReference>
<dbReference type="VEuPathDB" id="AmoebaDB:FDP41_001517"/>
<accession>A0A6A5BXY5</accession>
<keyword evidence="4" id="KW-1185">Reference proteome</keyword>
<dbReference type="InterPro" id="IPR012292">
    <property type="entry name" value="Globin/Proto"/>
</dbReference>
<proteinExistence type="predicted"/>
<reference evidence="3 4" key="1">
    <citation type="journal article" date="2019" name="Sci. Rep.">
        <title>Nanopore sequencing improves the draft genome of the human pathogenic amoeba Naegleria fowleri.</title>
        <authorList>
            <person name="Liechti N."/>
            <person name="Schurch N."/>
            <person name="Bruggmann R."/>
            <person name="Wittwer M."/>
        </authorList>
    </citation>
    <scope>NUCLEOTIDE SEQUENCE [LARGE SCALE GENOMIC DNA]</scope>
    <source>
        <strain evidence="3 4">ATCC 30894</strain>
    </source>
</reference>
<dbReference type="InterPro" id="IPR044398">
    <property type="entry name" value="Globin-sensor_dom"/>
</dbReference>
<dbReference type="RefSeq" id="XP_044563887.1">
    <property type="nucleotide sequence ID" value="XM_044704610.1"/>
</dbReference>